<reference evidence="2 3" key="1">
    <citation type="submission" date="2024-08" db="EMBL/GenBank/DDBJ databases">
        <authorList>
            <person name="Cucini C."/>
            <person name="Frati F."/>
        </authorList>
    </citation>
    <scope>NUCLEOTIDE SEQUENCE [LARGE SCALE GENOMIC DNA]</scope>
</reference>
<gene>
    <name evidence="2" type="ORF">ODALV1_LOCUS17713</name>
</gene>
<proteinExistence type="predicted"/>
<evidence type="ECO:0000313" key="2">
    <source>
        <dbReference type="EMBL" id="CAL8117479.1"/>
    </source>
</evidence>
<feature type="region of interest" description="Disordered" evidence="1">
    <location>
        <begin position="1"/>
        <end position="100"/>
    </location>
</feature>
<comment type="caution">
    <text evidence="2">The sequence shown here is derived from an EMBL/GenBank/DDBJ whole genome shotgun (WGS) entry which is preliminary data.</text>
</comment>
<sequence length="100" mass="10913">MNCYYRENYKLGQQTKRKWQESEHVQNPKKPKTCKVKMPIPRSTSSSSPTPRSSPSSPTQYSSSSSPTPRSSPSSPAPISTPSLASPLSTPRSSKLSTAN</sequence>
<accession>A0ABP1R251</accession>
<evidence type="ECO:0000313" key="3">
    <source>
        <dbReference type="Proteomes" id="UP001642540"/>
    </source>
</evidence>
<dbReference type="EMBL" id="CAXLJM020000054">
    <property type="protein sequence ID" value="CAL8117479.1"/>
    <property type="molecule type" value="Genomic_DNA"/>
</dbReference>
<organism evidence="2 3">
    <name type="scientific">Orchesella dallaii</name>
    <dbReference type="NCBI Taxonomy" id="48710"/>
    <lineage>
        <taxon>Eukaryota</taxon>
        <taxon>Metazoa</taxon>
        <taxon>Ecdysozoa</taxon>
        <taxon>Arthropoda</taxon>
        <taxon>Hexapoda</taxon>
        <taxon>Collembola</taxon>
        <taxon>Entomobryomorpha</taxon>
        <taxon>Entomobryoidea</taxon>
        <taxon>Orchesellidae</taxon>
        <taxon>Orchesellinae</taxon>
        <taxon>Orchesella</taxon>
    </lineage>
</organism>
<protein>
    <submittedName>
        <fullName evidence="2">Uncharacterized protein</fullName>
    </submittedName>
</protein>
<dbReference type="Proteomes" id="UP001642540">
    <property type="component" value="Unassembled WGS sequence"/>
</dbReference>
<keyword evidence="3" id="KW-1185">Reference proteome</keyword>
<evidence type="ECO:0000256" key="1">
    <source>
        <dbReference type="SAM" id="MobiDB-lite"/>
    </source>
</evidence>
<name>A0ABP1R251_9HEXA</name>
<feature type="compositionally biased region" description="Low complexity" evidence="1">
    <location>
        <begin position="39"/>
        <end position="94"/>
    </location>
</feature>